<feature type="compositionally biased region" description="Basic and acidic residues" evidence="2">
    <location>
        <begin position="193"/>
        <end position="203"/>
    </location>
</feature>
<name>A0AAD1TZH5_EUPCR</name>
<dbReference type="Gene3D" id="3.20.90.10">
    <property type="entry name" value="Tubby Protein, Chain A"/>
    <property type="match status" value="1"/>
</dbReference>
<dbReference type="PANTHER" id="PTHR16517">
    <property type="entry name" value="TUBBY-RELATED"/>
    <property type="match status" value="1"/>
</dbReference>
<feature type="region of interest" description="Disordered" evidence="2">
    <location>
        <begin position="313"/>
        <end position="341"/>
    </location>
</feature>
<proteinExistence type="inferred from homology"/>
<organism evidence="4 5">
    <name type="scientific">Euplotes crassus</name>
    <dbReference type="NCBI Taxonomy" id="5936"/>
    <lineage>
        <taxon>Eukaryota</taxon>
        <taxon>Sar</taxon>
        <taxon>Alveolata</taxon>
        <taxon>Ciliophora</taxon>
        <taxon>Intramacronucleata</taxon>
        <taxon>Spirotrichea</taxon>
        <taxon>Hypotrichia</taxon>
        <taxon>Euplotida</taxon>
        <taxon>Euplotidae</taxon>
        <taxon>Moneuplotes</taxon>
    </lineage>
</organism>
<comment type="caution">
    <text evidence="4">The sequence shown here is derived from an EMBL/GenBank/DDBJ whole genome shotgun (WGS) entry which is preliminary data.</text>
</comment>
<dbReference type="Proteomes" id="UP001295684">
    <property type="component" value="Unassembled WGS sequence"/>
</dbReference>
<dbReference type="InterPro" id="IPR000007">
    <property type="entry name" value="Tubby_C"/>
</dbReference>
<feature type="region of interest" description="Disordered" evidence="2">
    <location>
        <begin position="74"/>
        <end position="203"/>
    </location>
</feature>
<dbReference type="PRINTS" id="PR01573">
    <property type="entry name" value="SUPERTUBBY"/>
</dbReference>
<dbReference type="AlphaFoldDB" id="A0AAD1TZH5"/>
<gene>
    <name evidence="4" type="ORF">ECRASSUSDP1_LOCUS237</name>
</gene>
<reference evidence="4" key="1">
    <citation type="submission" date="2023-07" db="EMBL/GenBank/DDBJ databases">
        <authorList>
            <consortium name="AG Swart"/>
            <person name="Singh M."/>
            <person name="Singh A."/>
            <person name="Seah K."/>
            <person name="Emmerich C."/>
        </authorList>
    </citation>
    <scope>NUCLEOTIDE SEQUENCE</scope>
    <source>
        <strain evidence="4">DP1</strain>
    </source>
</reference>
<protein>
    <recommendedName>
        <fullName evidence="3">Tubby C-terminal domain-containing protein</fullName>
    </recommendedName>
</protein>
<feature type="compositionally biased region" description="Acidic residues" evidence="2">
    <location>
        <begin position="38"/>
        <end position="49"/>
    </location>
</feature>
<feature type="region of interest" description="Disordered" evidence="2">
    <location>
        <begin position="1"/>
        <end position="56"/>
    </location>
</feature>
<feature type="domain" description="Tubby C-terminal" evidence="3">
    <location>
        <begin position="404"/>
        <end position="658"/>
    </location>
</feature>
<comment type="similarity">
    <text evidence="1">Belongs to the TUB family.</text>
</comment>
<feature type="compositionally biased region" description="Basic and acidic residues" evidence="2">
    <location>
        <begin position="313"/>
        <end position="324"/>
    </location>
</feature>
<evidence type="ECO:0000256" key="2">
    <source>
        <dbReference type="SAM" id="MobiDB-lite"/>
    </source>
</evidence>
<sequence length="660" mass="74850">MSRALDDLQIEDIGPDVDRTPGVRGFGYAKQKSKDFENDWDAESSDDNEYGFKPNAGLQLNSHINSVPGKRMQSFNAMNKQNKGPFGTKKRGQSMSKNPNSSSEYNNIFYGSRGAKNHDSSQAGNETSFHSEMMSNNDSDISAVPMEQRERKIYYDASSPSNSPAKKLGKARGGSNFKRAIPKAAEESEVFDEEKKQPSPKKEIKVIKKSGKVKINFNFDSDSDDDVQINQESIKIKTQKGKIKDTSIPGKFMSNSDIRKKLGKIATEENKISKMRSHFEDAEDDAAEEAVEIPKEKTRNECLSPKKIAFVTEEDKQENIDPAKNKRGHSSSLDSSDSKEEAKEEFKDEVKIYLNSCSGYKTNNDPLHKNPTKLQPLEKQMKLQAAYLNYVFEKPLEEAKELLARPIPKEIGTLMLTIVRNKSGLSRWKPKYTLVAFLVNKSSKSNECKELLVGKKRSNNKKPTYLISLDISNPKPKGPAYVGKVKLVNKKKTNFVVYDHGLNPKKDRKPKWRKTLCDLQFENKKIPKFGTARIATASFVPIEDNFLTGRKFQDYLRVETHEIIRLMKSLVVCESKMPSYDKEKNKYVMNFQSRAGAKSVKSTSLILKRLNEEKENNECQIGDEIFSLCRWDKTRFNLDLQYPMSILSAFGTALSIFELG</sequence>
<evidence type="ECO:0000259" key="3">
    <source>
        <dbReference type="Pfam" id="PF01167"/>
    </source>
</evidence>
<dbReference type="InterPro" id="IPR025659">
    <property type="entry name" value="Tubby-like_C"/>
</dbReference>
<evidence type="ECO:0000256" key="1">
    <source>
        <dbReference type="ARBA" id="ARBA00007129"/>
    </source>
</evidence>
<dbReference type="SUPFAM" id="SSF54518">
    <property type="entry name" value="Tubby C-terminal domain-like"/>
    <property type="match status" value="1"/>
</dbReference>
<dbReference type="Pfam" id="PF01167">
    <property type="entry name" value="Tub"/>
    <property type="match status" value="1"/>
</dbReference>
<feature type="compositionally biased region" description="Polar residues" evidence="2">
    <location>
        <begin position="93"/>
        <end position="106"/>
    </location>
</feature>
<evidence type="ECO:0000313" key="4">
    <source>
        <dbReference type="EMBL" id="CAI2358953.1"/>
    </source>
</evidence>
<accession>A0AAD1TZH5</accession>
<keyword evidence="5" id="KW-1185">Reference proteome</keyword>
<dbReference type="PANTHER" id="PTHR16517:SF7">
    <property type="entry name" value="PROTEIN KING TUBBY"/>
    <property type="match status" value="1"/>
</dbReference>
<evidence type="ECO:0000313" key="5">
    <source>
        <dbReference type="Proteomes" id="UP001295684"/>
    </source>
</evidence>
<dbReference type="EMBL" id="CAMPGE010000222">
    <property type="protein sequence ID" value="CAI2358953.1"/>
    <property type="molecule type" value="Genomic_DNA"/>
</dbReference>
<feature type="compositionally biased region" description="Polar residues" evidence="2">
    <location>
        <begin position="120"/>
        <end position="140"/>
    </location>
</feature>